<feature type="transmembrane region" description="Helical" evidence="1">
    <location>
        <begin position="87"/>
        <end position="103"/>
    </location>
</feature>
<protein>
    <submittedName>
        <fullName evidence="2">Uncharacterized protein</fullName>
    </submittedName>
</protein>
<keyword evidence="1" id="KW-0812">Transmembrane</keyword>
<keyword evidence="1" id="KW-0472">Membrane</keyword>
<reference evidence="2" key="1">
    <citation type="journal article" date="2015" name="Nature">
        <title>Complex archaea that bridge the gap between prokaryotes and eukaryotes.</title>
        <authorList>
            <person name="Spang A."/>
            <person name="Saw J.H."/>
            <person name="Jorgensen S.L."/>
            <person name="Zaremba-Niedzwiedzka K."/>
            <person name="Martijn J."/>
            <person name="Lind A.E."/>
            <person name="van Eijk R."/>
            <person name="Schleper C."/>
            <person name="Guy L."/>
            <person name="Ettema T.J."/>
        </authorList>
    </citation>
    <scope>NUCLEOTIDE SEQUENCE</scope>
</reference>
<keyword evidence="1" id="KW-1133">Transmembrane helix</keyword>
<sequence length="104" mass="11411">MVVNYPNLDNFSGDIVELLKLPNSSFPFYWSIIIVTIGIIVALTLYFKEKETTTKGNLLSAMAVSSFAMIILSTLAVLIGLLTLETFLPLLIGGLVIIAIWIFS</sequence>
<organism evidence="2">
    <name type="scientific">marine sediment metagenome</name>
    <dbReference type="NCBI Taxonomy" id="412755"/>
    <lineage>
        <taxon>unclassified sequences</taxon>
        <taxon>metagenomes</taxon>
        <taxon>ecological metagenomes</taxon>
    </lineage>
</organism>
<name>A0A0F9CI92_9ZZZZ</name>
<dbReference type="EMBL" id="LAZR01033177">
    <property type="protein sequence ID" value="KKL48839.1"/>
    <property type="molecule type" value="Genomic_DNA"/>
</dbReference>
<evidence type="ECO:0000313" key="2">
    <source>
        <dbReference type="EMBL" id="KKL48839.1"/>
    </source>
</evidence>
<dbReference type="AlphaFoldDB" id="A0A0F9CI92"/>
<feature type="transmembrane region" description="Helical" evidence="1">
    <location>
        <begin position="59"/>
        <end position="81"/>
    </location>
</feature>
<gene>
    <name evidence="2" type="ORF">LCGC14_2321530</name>
</gene>
<proteinExistence type="predicted"/>
<feature type="transmembrane region" description="Helical" evidence="1">
    <location>
        <begin position="28"/>
        <end position="47"/>
    </location>
</feature>
<evidence type="ECO:0000256" key="1">
    <source>
        <dbReference type="SAM" id="Phobius"/>
    </source>
</evidence>
<accession>A0A0F9CI92</accession>
<comment type="caution">
    <text evidence="2">The sequence shown here is derived from an EMBL/GenBank/DDBJ whole genome shotgun (WGS) entry which is preliminary data.</text>
</comment>